<evidence type="ECO:0000256" key="1">
    <source>
        <dbReference type="SAM" id="MobiDB-lite"/>
    </source>
</evidence>
<dbReference type="EMBL" id="JBBWUH010000008">
    <property type="protein sequence ID" value="KAK8159346.1"/>
    <property type="molecule type" value="Genomic_DNA"/>
</dbReference>
<name>A0ABR1XKJ7_9PEZI</name>
<dbReference type="Proteomes" id="UP001456524">
    <property type="component" value="Unassembled WGS sequence"/>
</dbReference>
<accession>A0ABR1XKJ7</accession>
<evidence type="ECO:0000313" key="2">
    <source>
        <dbReference type="EMBL" id="KAK8159346.1"/>
    </source>
</evidence>
<protein>
    <submittedName>
        <fullName evidence="2">Uncharacterized protein</fullName>
    </submittedName>
</protein>
<keyword evidence="3" id="KW-1185">Reference proteome</keyword>
<reference evidence="2 3" key="1">
    <citation type="journal article" date="2022" name="G3 (Bethesda)">
        <title>Enemy or ally: a genomic approach to elucidate the lifestyle of Phyllosticta citrichinaensis.</title>
        <authorList>
            <person name="Buijs V.A."/>
            <person name="Groenewald J.Z."/>
            <person name="Haridas S."/>
            <person name="LaButti K.M."/>
            <person name="Lipzen A."/>
            <person name="Martin F.M."/>
            <person name="Barry K."/>
            <person name="Grigoriev I.V."/>
            <person name="Crous P.W."/>
            <person name="Seidl M.F."/>
        </authorList>
    </citation>
    <scope>NUCLEOTIDE SEQUENCE [LARGE SCALE GENOMIC DNA]</scope>
    <source>
        <strain evidence="2 3">CBS 129764</strain>
    </source>
</reference>
<sequence>MSDQELDTHNLLCHGFVELVELIRSVDEDIKILLQDAGKCIIMDIQACKRLYKAALQEIVDVLQKLRLPVGQSLFAIHATLNKMLPSPEPLDVGLFGNHECRPRDTREGLKHGSICLKLIEAHIGEIMHHPAFGLHSLIEKLEQIFFPEEKEQFAEDSLQPEGLKTFQLVMQIEDPLSCDRAMLQQSLDKIIACHQVNFMARLIEMNECLKNYHKTVMQILAELDTMLDDLVSEPSSRRQVARGTGGFKLKLKLGRPKPRQSPTTSTPSVPKSPEETGDAKRQASGDEATRFDGPSDGH</sequence>
<feature type="compositionally biased region" description="Basic and acidic residues" evidence="1">
    <location>
        <begin position="273"/>
        <end position="299"/>
    </location>
</feature>
<proteinExistence type="predicted"/>
<comment type="caution">
    <text evidence="2">The sequence shown here is derived from an EMBL/GenBank/DDBJ whole genome shotgun (WGS) entry which is preliminary data.</text>
</comment>
<feature type="compositionally biased region" description="Low complexity" evidence="1">
    <location>
        <begin position="261"/>
        <end position="272"/>
    </location>
</feature>
<organism evidence="2 3">
    <name type="scientific">Phyllosticta citrichinensis</name>
    <dbReference type="NCBI Taxonomy" id="1130410"/>
    <lineage>
        <taxon>Eukaryota</taxon>
        <taxon>Fungi</taxon>
        <taxon>Dikarya</taxon>
        <taxon>Ascomycota</taxon>
        <taxon>Pezizomycotina</taxon>
        <taxon>Dothideomycetes</taxon>
        <taxon>Dothideomycetes incertae sedis</taxon>
        <taxon>Botryosphaeriales</taxon>
        <taxon>Phyllostictaceae</taxon>
        <taxon>Phyllosticta</taxon>
    </lineage>
</organism>
<gene>
    <name evidence="2" type="ORF">IWX90DRAFT_479982</name>
</gene>
<evidence type="ECO:0000313" key="3">
    <source>
        <dbReference type="Proteomes" id="UP001456524"/>
    </source>
</evidence>
<feature type="region of interest" description="Disordered" evidence="1">
    <location>
        <begin position="237"/>
        <end position="299"/>
    </location>
</feature>
<feature type="compositionally biased region" description="Basic residues" evidence="1">
    <location>
        <begin position="250"/>
        <end position="259"/>
    </location>
</feature>